<evidence type="ECO:0000313" key="3">
    <source>
        <dbReference type="Proteomes" id="UP000694580"/>
    </source>
</evidence>
<dbReference type="GeneTree" id="ENSGT00940000180332"/>
<sequence>MATGFEGFVEFPSDEMLAELTKDSDYDVVKTSILNAYELVPEAYRQRFRKSRKGEQITYVEFAREKEALFNRWCVSSKVSTWEQLRELILLEEFKNCVPEAVATHLNDQKDNKNI</sequence>
<name>A0AAY4CLP2_9TELE</name>
<dbReference type="PANTHER" id="PTHR46888:SF13">
    <property type="entry name" value="RIBONUCLEASE H"/>
    <property type="match status" value="1"/>
</dbReference>
<dbReference type="Gene3D" id="1.10.4020.10">
    <property type="entry name" value="DNA breaking-rejoining enzymes"/>
    <property type="match status" value="1"/>
</dbReference>
<reference evidence="2" key="3">
    <citation type="submission" date="2025-09" db="UniProtKB">
        <authorList>
            <consortium name="Ensembl"/>
        </authorList>
    </citation>
    <scope>IDENTIFICATION</scope>
</reference>
<dbReference type="Pfam" id="PF02023">
    <property type="entry name" value="SCAN"/>
    <property type="match status" value="1"/>
</dbReference>
<dbReference type="PANTHER" id="PTHR46888">
    <property type="entry name" value="ZINC KNUCKLE DOMAINCONTAINING PROTEIN-RELATED"/>
    <property type="match status" value="1"/>
</dbReference>
<keyword evidence="3" id="KW-1185">Reference proteome</keyword>
<evidence type="ECO:0000259" key="1">
    <source>
        <dbReference type="Pfam" id="PF02023"/>
    </source>
</evidence>
<dbReference type="SUPFAM" id="SSF47353">
    <property type="entry name" value="Retrovirus capsid dimerization domain-like"/>
    <property type="match status" value="1"/>
</dbReference>
<reference evidence="2 3" key="1">
    <citation type="submission" date="2020-06" db="EMBL/GenBank/DDBJ databases">
        <authorList>
            <consortium name="Wellcome Sanger Institute Data Sharing"/>
        </authorList>
    </citation>
    <scope>NUCLEOTIDE SEQUENCE [LARGE SCALE GENOMIC DNA]</scope>
</reference>
<dbReference type="InterPro" id="IPR038269">
    <property type="entry name" value="SCAN_sf"/>
</dbReference>
<dbReference type="Ensembl" id="ENSDCDT00010042050.1">
    <property type="protein sequence ID" value="ENSDCDP00010034028.1"/>
    <property type="gene ID" value="ENSDCDG00010021583.1"/>
</dbReference>
<protein>
    <recommendedName>
        <fullName evidence="1">SCAN box domain-containing protein</fullName>
    </recommendedName>
</protein>
<evidence type="ECO:0000313" key="2">
    <source>
        <dbReference type="Ensembl" id="ENSDCDP00010034028.1"/>
    </source>
</evidence>
<organism evidence="2 3">
    <name type="scientific">Denticeps clupeoides</name>
    <name type="common">denticle herring</name>
    <dbReference type="NCBI Taxonomy" id="299321"/>
    <lineage>
        <taxon>Eukaryota</taxon>
        <taxon>Metazoa</taxon>
        <taxon>Chordata</taxon>
        <taxon>Craniata</taxon>
        <taxon>Vertebrata</taxon>
        <taxon>Euteleostomi</taxon>
        <taxon>Actinopterygii</taxon>
        <taxon>Neopterygii</taxon>
        <taxon>Teleostei</taxon>
        <taxon>Clupei</taxon>
        <taxon>Clupeiformes</taxon>
        <taxon>Denticipitoidei</taxon>
        <taxon>Denticipitidae</taxon>
        <taxon>Denticeps</taxon>
    </lineage>
</organism>
<reference evidence="2" key="2">
    <citation type="submission" date="2025-08" db="UniProtKB">
        <authorList>
            <consortium name="Ensembl"/>
        </authorList>
    </citation>
    <scope>IDENTIFICATION</scope>
</reference>
<proteinExistence type="predicted"/>
<dbReference type="Proteomes" id="UP000694580">
    <property type="component" value="Chromosome 20"/>
</dbReference>
<accession>A0AAY4CLP2</accession>
<dbReference type="AlphaFoldDB" id="A0AAY4CLP2"/>
<dbReference type="InterPro" id="IPR003309">
    <property type="entry name" value="SCAN_dom"/>
</dbReference>
<feature type="domain" description="SCAN box" evidence="1">
    <location>
        <begin position="41"/>
        <end position="111"/>
    </location>
</feature>